<dbReference type="GO" id="GO:0003855">
    <property type="term" value="F:3-dehydroquinate dehydratase activity"/>
    <property type="evidence" value="ECO:0007669"/>
    <property type="project" value="UniProtKB-UniRule"/>
</dbReference>
<dbReference type="NCBIfam" id="NF003805">
    <property type="entry name" value="PRK05395.1-2"/>
    <property type="match status" value="1"/>
</dbReference>
<dbReference type="RefSeq" id="WP_137621713.1">
    <property type="nucleotide sequence ID" value="NZ_NXMA01000002.1"/>
</dbReference>
<evidence type="ECO:0000256" key="2">
    <source>
        <dbReference type="ARBA" id="ARBA00003924"/>
    </source>
</evidence>
<dbReference type="Proteomes" id="UP000310353">
    <property type="component" value="Unassembled WGS sequence"/>
</dbReference>
<dbReference type="NCBIfam" id="TIGR01088">
    <property type="entry name" value="aroQ"/>
    <property type="match status" value="1"/>
</dbReference>
<reference evidence="14 15" key="1">
    <citation type="submission" date="2018-05" db="EMBL/GenBank/DDBJ databases">
        <title>Novel Campyloabacter and Helicobacter Species and Strains.</title>
        <authorList>
            <person name="Mannion A.J."/>
            <person name="Shen Z."/>
            <person name="Fox J.G."/>
        </authorList>
    </citation>
    <scope>NUCLEOTIDE SEQUENCE [LARGE SCALE GENOMIC DNA]</scope>
    <source>
        <strain evidence="15">MIT17-670</strain>
    </source>
</reference>
<dbReference type="InterPro" id="IPR001874">
    <property type="entry name" value="DHquinase_II"/>
</dbReference>
<dbReference type="Gene3D" id="3.40.50.9100">
    <property type="entry name" value="Dehydroquinase, class II"/>
    <property type="match status" value="1"/>
</dbReference>
<evidence type="ECO:0000256" key="10">
    <source>
        <dbReference type="PIRSR" id="PIRSR001399-1"/>
    </source>
</evidence>
<protein>
    <recommendedName>
        <fullName evidence="6 9">3-dehydroquinate dehydratase</fullName>
        <shortName evidence="9">3-dehydroquinase</shortName>
        <ecNumber evidence="6 9">4.2.1.10</ecNumber>
    </recommendedName>
    <alternativeName>
        <fullName evidence="9">Type II DHQase</fullName>
    </alternativeName>
</protein>
<dbReference type="NCBIfam" id="NF003807">
    <property type="entry name" value="PRK05395.1-4"/>
    <property type="match status" value="1"/>
</dbReference>
<keyword evidence="8 9" id="KW-0456">Lyase</keyword>
<organism evidence="14 15">
    <name type="scientific">Campylobacter aviculae</name>
    <dbReference type="NCBI Taxonomy" id="2510190"/>
    <lineage>
        <taxon>Bacteria</taxon>
        <taxon>Pseudomonadati</taxon>
        <taxon>Campylobacterota</taxon>
        <taxon>Epsilonproteobacteria</taxon>
        <taxon>Campylobacterales</taxon>
        <taxon>Campylobacteraceae</taxon>
        <taxon>Campylobacter</taxon>
    </lineage>
</organism>
<dbReference type="InterPro" id="IPR036441">
    <property type="entry name" value="DHquinase_II_sf"/>
</dbReference>
<dbReference type="NCBIfam" id="NF003806">
    <property type="entry name" value="PRK05395.1-3"/>
    <property type="match status" value="1"/>
</dbReference>
<evidence type="ECO:0000313" key="14">
    <source>
        <dbReference type="EMBL" id="TKX33018.1"/>
    </source>
</evidence>
<dbReference type="GO" id="GO:0009073">
    <property type="term" value="P:aromatic amino acid family biosynthetic process"/>
    <property type="evidence" value="ECO:0007669"/>
    <property type="project" value="UniProtKB-KW"/>
</dbReference>
<dbReference type="GO" id="GO:0009423">
    <property type="term" value="P:chorismate biosynthetic process"/>
    <property type="evidence" value="ECO:0007669"/>
    <property type="project" value="UniProtKB-UniRule"/>
</dbReference>
<keyword evidence="15" id="KW-1185">Reference proteome</keyword>
<evidence type="ECO:0000256" key="5">
    <source>
        <dbReference type="ARBA" id="ARBA00011193"/>
    </source>
</evidence>
<evidence type="ECO:0000256" key="9">
    <source>
        <dbReference type="HAMAP-Rule" id="MF_00169"/>
    </source>
</evidence>
<dbReference type="CDD" id="cd00466">
    <property type="entry name" value="DHQase_II"/>
    <property type="match status" value="1"/>
</dbReference>
<comment type="caution">
    <text evidence="14">The sequence shown here is derived from an EMBL/GenBank/DDBJ whole genome shotgun (WGS) entry which is preliminary data.</text>
</comment>
<dbReference type="UniPathway" id="UPA00053">
    <property type="reaction ID" value="UER00086"/>
</dbReference>
<dbReference type="EC" id="4.2.1.10" evidence="6 9"/>
<dbReference type="GO" id="GO:0008652">
    <property type="term" value="P:amino acid biosynthetic process"/>
    <property type="evidence" value="ECO:0007669"/>
    <property type="project" value="UniProtKB-KW"/>
</dbReference>
<feature type="binding site" evidence="9 11">
    <location>
        <position position="79"/>
    </location>
    <ligand>
        <name>substrate</name>
    </ligand>
</feature>
<feature type="active site" description="Proton donor" evidence="9 10">
    <location>
        <position position="99"/>
    </location>
</feature>
<dbReference type="Pfam" id="PF01220">
    <property type="entry name" value="DHquinase_II"/>
    <property type="match status" value="1"/>
</dbReference>
<dbReference type="PROSITE" id="PS01029">
    <property type="entry name" value="DEHYDROQUINASE_II"/>
    <property type="match status" value="1"/>
</dbReference>
<gene>
    <name evidence="9 14" type="primary">aroQ</name>
    <name evidence="14" type="ORF">CQA76_01675</name>
</gene>
<dbReference type="HAMAP" id="MF_00169">
    <property type="entry name" value="AroQ"/>
    <property type="match status" value="1"/>
</dbReference>
<dbReference type="PANTHER" id="PTHR21272">
    <property type="entry name" value="CATABOLIC 3-DEHYDROQUINASE"/>
    <property type="match status" value="1"/>
</dbReference>
<feature type="binding site" evidence="9 11">
    <location>
        <position position="110"/>
    </location>
    <ligand>
        <name>substrate</name>
    </ligand>
</feature>
<name>A0A4U7BLR4_9BACT</name>
<proteinExistence type="inferred from homology"/>
<feature type="binding site" evidence="9 11">
    <location>
        <position position="86"/>
    </location>
    <ligand>
        <name>substrate</name>
    </ligand>
</feature>
<evidence type="ECO:0000256" key="7">
    <source>
        <dbReference type="ARBA" id="ARBA00022605"/>
    </source>
</evidence>
<feature type="binding site" evidence="9 11">
    <location>
        <begin position="100"/>
        <end position="101"/>
    </location>
    <ligand>
        <name>substrate</name>
    </ligand>
</feature>
<evidence type="ECO:0000256" key="6">
    <source>
        <dbReference type="ARBA" id="ARBA00012060"/>
    </source>
</evidence>
<evidence type="ECO:0000256" key="11">
    <source>
        <dbReference type="PIRSR" id="PIRSR001399-2"/>
    </source>
</evidence>
<evidence type="ECO:0000256" key="1">
    <source>
        <dbReference type="ARBA" id="ARBA00001864"/>
    </source>
</evidence>
<feature type="active site" description="Proton acceptor" evidence="9 10">
    <location>
        <position position="22"/>
    </location>
</feature>
<evidence type="ECO:0000313" key="15">
    <source>
        <dbReference type="Proteomes" id="UP000310353"/>
    </source>
</evidence>
<dbReference type="OrthoDB" id="9790793at2"/>
<keyword evidence="7 9" id="KW-0028">Amino-acid biosynthesis</keyword>
<comment type="subunit">
    <text evidence="5 9">Homododecamer.</text>
</comment>
<evidence type="ECO:0000256" key="4">
    <source>
        <dbReference type="ARBA" id="ARBA00011037"/>
    </source>
</evidence>
<comment type="pathway">
    <text evidence="3 9">Metabolic intermediate biosynthesis; chorismate biosynthesis; chorismate from D-erythrose 4-phosphate and phosphoenolpyruvate: step 3/7.</text>
</comment>
<comment type="function">
    <text evidence="2 9">Catalyzes a trans-dehydration via an enolate intermediate.</text>
</comment>
<dbReference type="SUPFAM" id="SSF52304">
    <property type="entry name" value="Type II 3-dehydroquinate dehydratase"/>
    <property type="match status" value="1"/>
</dbReference>
<evidence type="ECO:0000256" key="13">
    <source>
        <dbReference type="SAM" id="Phobius"/>
    </source>
</evidence>
<comment type="catalytic activity">
    <reaction evidence="1 9">
        <text>3-dehydroquinate = 3-dehydroshikimate + H2O</text>
        <dbReference type="Rhea" id="RHEA:21096"/>
        <dbReference type="ChEBI" id="CHEBI:15377"/>
        <dbReference type="ChEBI" id="CHEBI:16630"/>
        <dbReference type="ChEBI" id="CHEBI:32364"/>
        <dbReference type="EC" id="4.2.1.10"/>
    </reaction>
</comment>
<feature type="transmembrane region" description="Helical" evidence="13">
    <location>
        <begin position="114"/>
        <end position="139"/>
    </location>
</feature>
<accession>A0A4U7BLR4</accession>
<dbReference type="PIRSF" id="PIRSF001399">
    <property type="entry name" value="DHquinase_II"/>
    <property type="match status" value="1"/>
</dbReference>
<evidence type="ECO:0000256" key="12">
    <source>
        <dbReference type="PIRSR" id="PIRSR001399-3"/>
    </source>
</evidence>
<evidence type="ECO:0000256" key="3">
    <source>
        <dbReference type="ARBA" id="ARBA00004902"/>
    </source>
</evidence>
<keyword evidence="13" id="KW-1133">Transmembrane helix</keyword>
<sequence>MKIMVIQGPNINMLGVREVNIYGAMKMDDIHEQMKIAASQNNVELDFFQSNFEGEIIDKIQECLGTKDGIIINAGAYTHTSIAIRDAIAAVALPTIEVHISNTHRREEFRQKSLIAPVCAGSIVGFGPFGYHLALMGVIQICDQVNNIRAMQAQAQNKQ</sequence>
<keyword evidence="13" id="KW-0812">Transmembrane</keyword>
<feature type="binding site" evidence="9 11">
    <location>
        <position position="73"/>
    </location>
    <ligand>
        <name>substrate</name>
    </ligand>
</feature>
<keyword evidence="13" id="KW-0472">Membrane</keyword>
<dbReference type="InterPro" id="IPR018509">
    <property type="entry name" value="DHquinase_II_CS"/>
</dbReference>
<dbReference type="AlphaFoldDB" id="A0A4U7BLR4"/>
<evidence type="ECO:0000256" key="8">
    <source>
        <dbReference type="ARBA" id="ARBA00023239"/>
    </source>
</evidence>
<dbReference type="EMBL" id="NXMA01000002">
    <property type="protein sequence ID" value="TKX33018.1"/>
    <property type="molecule type" value="Genomic_DNA"/>
</dbReference>
<feature type="site" description="Transition state stabilizer" evidence="9 12">
    <location>
        <position position="17"/>
    </location>
</feature>
<dbReference type="PANTHER" id="PTHR21272:SF3">
    <property type="entry name" value="CATABOLIC 3-DEHYDROQUINASE"/>
    <property type="match status" value="1"/>
</dbReference>
<comment type="similarity">
    <text evidence="4 9">Belongs to the type-II 3-dehydroquinase family.</text>
</comment>
<keyword evidence="9" id="KW-0057">Aromatic amino acid biosynthesis</keyword>
<dbReference type="GO" id="GO:0019631">
    <property type="term" value="P:quinate catabolic process"/>
    <property type="evidence" value="ECO:0007669"/>
    <property type="project" value="TreeGrafter"/>
</dbReference>